<evidence type="ECO:0000313" key="3">
    <source>
        <dbReference type="Proteomes" id="UP000027238"/>
    </source>
</evidence>
<dbReference type="AlphaFoldDB" id="A0A066XGV4"/>
<dbReference type="Pfam" id="PF13087">
    <property type="entry name" value="AAA_12"/>
    <property type="match status" value="1"/>
</dbReference>
<dbReference type="OrthoDB" id="6513042at2759"/>
<evidence type="ECO:0000259" key="1">
    <source>
        <dbReference type="Pfam" id="PF13087"/>
    </source>
</evidence>
<reference evidence="3" key="1">
    <citation type="journal article" date="2014" name="Genome Announc.">
        <title>Draft genome sequence of Colletotrichum sublineola, a destructive pathogen of cultivated sorghum.</title>
        <authorList>
            <person name="Baroncelli R."/>
            <person name="Sanz-Martin J.M."/>
            <person name="Rech G.E."/>
            <person name="Sukno S.A."/>
            <person name="Thon M.R."/>
        </authorList>
    </citation>
    <scope>NUCLEOTIDE SEQUENCE [LARGE SCALE GENOMIC DNA]</scope>
    <source>
        <strain evidence="3">TX430BB</strain>
    </source>
</reference>
<gene>
    <name evidence="2" type="ORF">CSUB01_12562</name>
</gene>
<dbReference type="InterPro" id="IPR041679">
    <property type="entry name" value="DNA2/NAM7-like_C"/>
</dbReference>
<keyword evidence="3" id="KW-1185">Reference proteome</keyword>
<dbReference type="HOGENOM" id="CLU_2015131_0_0_1"/>
<dbReference type="Proteomes" id="UP000027238">
    <property type="component" value="Unassembled WGS sequence"/>
</dbReference>
<sequence length="123" mass="14547">MKDRSELKKMMLDTQYRKHNEMCRFISDEFYEGKLRSGIKADETHMFPSMFPWPVVKGSHSYVEAHDGRKGIEIWHHHRMVFIDCTTQEDLGQKSKSNRGQEDLGFNLIIEMSNSNNCFIKMK</sequence>
<dbReference type="Gene3D" id="3.40.50.300">
    <property type="entry name" value="P-loop containing nucleotide triphosphate hydrolases"/>
    <property type="match status" value="1"/>
</dbReference>
<name>A0A066XGV4_COLSU</name>
<accession>A0A066XGV4</accession>
<protein>
    <recommendedName>
        <fullName evidence="1">DNA2/NAM7 helicase-like C-terminal domain-containing protein</fullName>
    </recommendedName>
</protein>
<dbReference type="EMBL" id="JMSE01000880">
    <property type="protein sequence ID" value="KDN66889.1"/>
    <property type="molecule type" value="Genomic_DNA"/>
</dbReference>
<proteinExistence type="predicted"/>
<comment type="caution">
    <text evidence="2">The sequence shown here is derived from an EMBL/GenBank/DDBJ whole genome shotgun (WGS) entry which is preliminary data.</text>
</comment>
<dbReference type="InterPro" id="IPR027417">
    <property type="entry name" value="P-loop_NTPase"/>
</dbReference>
<organism evidence="2 3">
    <name type="scientific">Colletotrichum sublineola</name>
    <name type="common">Sorghum anthracnose fungus</name>
    <dbReference type="NCBI Taxonomy" id="1173701"/>
    <lineage>
        <taxon>Eukaryota</taxon>
        <taxon>Fungi</taxon>
        <taxon>Dikarya</taxon>
        <taxon>Ascomycota</taxon>
        <taxon>Pezizomycotina</taxon>
        <taxon>Sordariomycetes</taxon>
        <taxon>Hypocreomycetidae</taxon>
        <taxon>Glomerellales</taxon>
        <taxon>Glomerellaceae</taxon>
        <taxon>Colletotrichum</taxon>
        <taxon>Colletotrichum graminicola species complex</taxon>
    </lineage>
</organism>
<dbReference type="STRING" id="1173701.A0A066XGV4"/>
<feature type="domain" description="DNA2/NAM7 helicase-like C-terminal" evidence="1">
    <location>
        <begin position="6"/>
        <end position="108"/>
    </location>
</feature>
<evidence type="ECO:0000313" key="2">
    <source>
        <dbReference type="EMBL" id="KDN66889.1"/>
    </source>
</evidence>